<keyword evidence="2" id="KW-1185">Reference proteome</keyword>
<protein>
    <submittedName>
        <fullName evidence="1">Uncharacterized protein</fullName>
    </submittedName>
</protein>
<name>A0A8K0IDY9_COCNU</name>
<reference evidence="1" key="2">
    <citation type="submission" date="2019-07" db="EMBL/GenBank/DDBJ databases">
        <authorList>
            <person name="Yang Y."/>
            <person name="Bocs S."/>
            <person name="Baudouin L."/>
        </authorList>
    </citation>
    <scope>NUCLEOTIDE SEQUENCE</scope>
    <source>
        <tissue evidence="1">Spear leaf of Hainan Tall coconut</tissue>
    </source>
</reference>
<gene>
    <name evidence="1" type="ORF">COCNU_07G001980</name>
</gene>
<accession>A0A8K0IDY9</accession>
<reference evidence="1" key="1">
    <citation type="journal article" date="2017" name="Gigascience">
        <title>The genome draft of coconut (Cocos nucifera).</title>
        <authorList>
            <person name="Xiao Y."/>
            <person name="Xu P."/>
            <person name="Fan H."/>
            <person name="Baudouin L."/>
            <person name="Xia W."/>
            <person name="Bocs S."/>
            <person name="Xu J."/>
            <person name="Li Q."/>
            <person name="Guo A."/>
            <person name="Zhou L."/>
            <person name="Li J."/>
            <person name="Wu Y."/>
            <person name="Ma Z."/>
            <person name="Armero A."/>
            <person name="Issali A.E."/>
            <person name="Liu N."/>
            <person name="Peng M."/>
            <person name="Yang Y."/>
        </authorList>
    </citation>
    <scope>NUCLEOTIDE SEQUENCE</scope>
    <source>
        <tissue evidence="1">Spear leaf of Hainan Tall coconut</tissue>
    </source>
</reference>
<dbReference type="EMBL" id="CM017878">
    <property type="protein sequence ID" value="KAG1354086.1"/>
    <property type="molecule type" value="Genomic_DNA"/>
</dbReference>
<comment type="caution">
    <text evidence="1">The sequence shown here is derived from an EMBL/GenBank/DDBJ whole genome shotgun (WGS) entry which is preliminary data.</text>
</comment>
<proteinExistence type="predicted"/>
<dbReference type="OrthoDB" id="552259at2759"/>
<dbReference type="AlphaFoldDB" id="A0A8K0IDY9"/>
<dbReference type="Proteomes" id="UP000797356">
    <property type="component" value="Chromosome 7"/>
</dbReference>
<evidence type="ECO:0000313" key="2">
    <source>
        <dbReference type="Proteomes" id="UP000797356"/>
    </source>
</evidence>
<organism evidence="1 2">
    <name type="scientific">Cocos nucifera</name>
    <name type="common">Coconut palm</name>
    <dbReference type="NCBI Taxonomy" id="13894"/>
    <lineage>
        <taxon>Eukaryota</taxon>
        <taxon>Viridiplantae</taxon>
        <taxon>Streptophyta</taxon>
        <taxon>Embryophyta</taxon>
        <taxon>Tracheophyta</taxon>
        <taxon>Spermatophyta</taxon>
        <taxon>Magnoliopsida</taxon>
        <taxon>Liliopsida</taxon>
        <taxon>Arecaceae</taxon>
        <taxon>Arecoideae</taxon>
        <taxon>Cocoseae</taxon>
        <taxon>Attaleinae</taxon>
        <taxon>Cocos</taxon>
    </lineage>
</organism>
<sequence length="108" mass="11996">MASAAAAINQAASPKSLEKSLWWDSFVPLFEELDGAPLSADLPDHLVKKIKNNRAWFLESVTRFRPPDEASRLALDSSEITIGSHHLLIKPEHKEAALRVSKCLVCVY</sequence>
<evidence type="ECO:0000313" key="1">
    <source>
        <dbReference type="EMBL" id="KAG1354086.1"/>
    </source>
</evidence>